<evidence type="ECO:0000313" key="3">
    <source>
        <dbReference type="Proteomes" id="UP000008142"/>
    </source>
</evidence>
<dbReference type="AlphaFoldDB" id="F0URG1"/>
<dbReference type="EMBL" id="DS990641">
    <property type="protein sequence ID" value="EGC48488.1"/>
    <property type="molecule type" value="Genomic_DNA"/>
</dbReference>
<organism evidence="3">
    <name type="scientific">Ajellomyces capsulatus (strain H88)</name>
    <name type="common">Darling's disease fungus</name>
    <name type="synonym">Histoplasma capsulatum</name>
    <dbReference type="NCBI Taxonomy" id="544711"/>
    <lineage>
        <taxon>Eukaryota</taxon>
        <taxon>Fungi</taxon>
        <taxon>Dikarya</taxon>
        <taxon>Ascomycota</taxon>
        <taxon>Pezizomycotina</taxon>
        <taxon>Eurotiomycetes</taxon>
        <taxon>Eurotiomycetidae</taxon>
        <taxon>Onygenales</taxon>
        <taxon>Ajellomycetaceae</taxon>
        <taxon>Histoplasma</taxon>
    </lineage>
</organism>
<reference evidence="3" key="1">
    <citation type="submission" date="2008-07" db="EMBL/GenBank/DDBJ databases">
        <title>Annotation of Ajellomyces capsulatus strain H88.</title>
        <authorList>
            <person name="Champion M."/>
            <person name="Cuomo C."/>
            <person name="Ma L.-J."/>
            <person name="Henn M.R."/>
            <person name="Sil A."/>
            <person name="Goldman B."/>
            <person name="Young S.K."/>
            <person name="Kodira C.D."/>
            <person name="Zeng Q."/>
            <person name="Koehrsen M."/>
            <person name="Alvarado L."/>
            <person name="Berlin A."/>
            <person name="Borenstein D."/>
            <person name="Chen Z."/>
            <person name="Engels R."/>
            <person name="Freedman E."/>
            <person name="Gellesch M."/>
            <person name="Goldberg J."/>
            <person name="Griggs A."/>
            <person name="Gujja S."/>
            <person name="Heiman D."/>
            <person name="Hepburn T."/>
            <person name="Howarth C."/>
            <person name="Jen D."/>
            <person name="Larson L."/>
            <person name="Lewis B."/>
            <person name="Mehta T."/>
            <person name="Park D."/>
            <person name="Pearson M."/>
            <person name="Roberts A."/>
            <person name="Saif S."/>
            <person name="Shea T."/>
            <person name="Shenoy N."/>
            <person name="Sisk P."/>
            <person name="Stolte C."/>
            <person name="Sykes S."/>
            <person name="Walk T."/>
            <person name="White J."/>
            <person name="Yandava C."/>
            <person name="Klein B."/>
            <person name="McEwen J.G."/>
            <person name="Puccia R."/>
            <person name="Goldman G.H."/>
            <person name="Felipe M.S."/>
            <person name="Nino-Vega G."/>
            <person name="San-Blas G."/>
            <person name="Taylor J."/>
            <person name="Mendoza L."/>
            <person name="Galagan J."/>
            <person name="Nusbaum C."/>
            <person name="Birren B."/>
        </authorList>
    </citation>
    <scope>NUCLEOTIDE SEQUENCE [LARGE SCALE GENOMIC DNA]</scope>
    <source>
        <strain evidence="3">H88</strain>
    </source>
</reference>
<accession>F0URG1</accession>
<protein>
    <submittedName>
        <fullName evidence="2">Predicted protein</fullName>
    </submittedName>
</protein>
<feature type="compositionally biased region" description="Polar residues" evidence="1">
    <location>
        <begin position="14"/>
        <end position="25"/>
    </location>
</feature>
<name>F0URG1_AJEC8</name>
<feature type="region of interest" description="Disordered" evidence="1">
    <location>
        <begin position="1"/>
        <end position="25"/>
    </location>
</feature>
<dbReference type="Proteomes" id="UP000008142">
    <property type="component" value="Unassembled WGS sequence"/>
</dbReference>
<dbReference type="HOGENOM" id="CLU_2276641_0_0_1"/>
<gene>
    <name evidence="2" type="ORF">HCEG_07703</name>
</gene>
<evidence type="ECO:0000256" key="1">
    <source>
        <dbReference type="SAM" id="MobiDB-lite"/>
    </source>
</evidence>
<evidence type="ECO:0000313" key="2">
    <source>
        <dbReference type="EMBL" id="EGC48488.1"/>
    </source>
</evidence>
<proteinExistence type="predicted"/>
<sequence length="102" mass="11555">MNDGESSRVRHRVSTSGEFIHSPNQRILAENVPTVQKSPAKAMEKTENRSNLKLRHCCSISLNCMLDVQNELSSLAADWDPKHNHPRAFCAHQSETPIEPHR</sequence>